<accession>A0A0L0HKR1</accession>
<keyword evidence="4" id="KW-0804">Transcription</keyword>
<dbReference type="GeneID" id="27686816"/>
<dbReference type="InterPro" id="IPR009072">
    <property type="entry name" value="Histone-fold"/>
</dbReference>
<dbReference type="OMA" id="RHICHKI"/>
<feature type="compositionally biased region" description="Acidic residues" evidence="7">
    <location>
        <begin position="381"/>
        <end position="391"/>
    </location>
</feature>
<feature type="region of interest" description="Disordered" evidence="7">
    <location>
        <begin position="46"/>
        <end position="71"/>
    </location>
</feature>
<dbReference type="InterPro" id="IPR006565">
    <property type="entry name" value="BTP"/>
</dbReference>
<dbReference type="FunCoup" id="A0A0L0HKR1">
    <property type="interactions" value="16"/>
</dbReference>
<sequence>MADYFDIAQSLLLNDRWKLWLSPEEGIVFINAAKDQAKWTEFMKGPQVSADGAKEEPEHSQGGSRFGGASVSSSTIANFRIREMIFEQLIPELYPDRKDFTTALVDRDSINDILLANTLKSLSNGNGIRKQTDVDDEYDENSDVGSDGDQQRQKVPAFSTLTEEVDVKMDIPIDDMYYSYDYDVEAMDYMTSLNERVSREELELFDHENDKTEADEMTKEVHSSLKYLFMVVNKQAEPERLQNIKTLLDEVRPSRSKWHSENIGQEELYAALEKVLNDLKNYTAHSFPFLKPVAKREAPDYYDVIKHPMDLGTMTTKLNNHQYQSKAQFSEDLYLIWSNCMLYNTIPPDNIYRRHATAMRRKTTDLLKKVPDITIIKSRADEEDSDDEEETPNGVANDTSNENGISVTTEQDRPAQVDEKRSASVLSEIPEYAGSPAVEEHEAALANDSAHFPDTMTPAPPDETTEEAIDEGNIQERRWKDVTMQYRYELCSKRRAQLKRPFPERQAIVPTRESLGASVDDEREYVRRNKRRKLAYSKFKDPCKRRDSAMNLSEDEELEIALEESFLPELKYTSGCVPSLPYPPFKIGNRVVDPSQLFEDPSELLRTQPSLSDFPEIRPKRKGILNSQIDRNIKDLQKVKEIHAKILGRESGVTDETPWRSLVKPYQPCCSETSLPPFTLNSAAAADVAKQSVAKLLMHSGFDVASESALCTLTDTFLDYFHNIGKTLRLYMDKFSKTMSPEDLLLHALQENGVENVNQLDTYIRHDIERYGDKLYDLRRKMSYAYKDMVKRADGELEEDDIDVEEAADDFMSGNFFGDLDMLSLRELGIEGITSIPRELWSKKADRPIRARVRRQAPQREEENAPIEEAVGKPSTIPWRPVDIHKVIGLLRPFYDRKRAAGDMIEDEFKEQAGPSRAKIHLSQAKVGRKRSAGGGGGDEPPKKKKKGPDPALKAQREAEKQRKAQEKANRLKLKEEQVKAKKGKGKKAGQIAA</sequence>
<gene>
    <name evidence="9" type="ORF">SPPG_03286</name>
</gene>
<proteinExistence type="predicted"/>
<keyword evidence="10" id="KW-1185">Reference proteome</keyword>
<dbReference type="Pfam" id="PF00439">
    <property type="entry name" value="Bromodomain"/>
    <property type="match status" value="1"/>
</dbReference>
<dbReference type="GO" id="GO:0005198">
    <property type="term" value="F:structural molecule activity"/>
    <property type="evidence" value="ECO:0007669"/>
    <property type="project" value="TreeGrafter"/>
</dbReference>
<dbReference type="SMART" id="SM00576">
    <property type="entry name" value="BTP"/>
    <property type="match status" value="1"/>
</dbReference>
<dbReference type="SMART" id="SM00297">
    <property type="entry name" value="BROMO"/>
    <property type="match status" value="1"/>
</dbReference>
<feature type="compositionally biased region" description="Basic and acidic residues" evidence="7">
    <location>
        <begin position="410"/>
        <end position="422"/>
    </location>
</feature>
<feature type="region of interest" description="Disordered" evidence="7">
    <location>
        <begin position="908"/>
        <end position="994"/>
    </location>
</feature>
<dbReference type="PANTHER" id="PTHR47343">
    <property type="entry name" value="TRANSCRIPTIONAL ACTIVATOR SPT7"/>
    <property type="match status" value="1"/>
</dbReference>
<dbReference type="VEuPathDB" id="FungiDB:SPPG_03286"/>
<evidence type="ECO:0000313" key="9">
    <source>
        <dbReference type="EMBL" id="KND01485.1"/>
    </source>
</evidence>
<dbReference type="Gene3D" id="1.20.920.10">
    <property type="entry name" value="Bromodomain-like"/>
    <property type="match status" value="1"/>
</dbReference>
<evidence type="ECO:0000256" key="7">
    <source>
        <dbReference type="SAM" id="MobiDB-lite"/>
    </source>
</evidence>
<evidence type="ECO:0000256" key="5">
    <source>
        <dbReference type="ARBA" id="ARBA00023242"/>
    </source>
</evidence>
<keyword evidence="5" id="KW-0539">Nucleus</keyword>
<feature type="region of interest" description="Disordered" evidence="7">
    <location>
        <begin position="125"/>
        <end position="154"/>
    </location>
</feature>
<evidence type="ECO:0000256" key="2">
    <source>
        <dbReference type="ARBA" id="ARBA00023015"/>
    </source>
</evidence>
<dbReference type="SUPFAM" id="SSF47370">
    <property type="entry name" value="Bromodomain"/>
    <property type="match status" value="1"/>
</dbReference>
<evidence type="ECO:0000259" key="8">
    <source>
        <dbReference type="PROSITE" id="PS50014"/>
    </source>
</evidence>
<keyword evidence="3 6" id="KW-0103">Bromodomain</keyword>
<feature type="compositionally biased region" description="Polar residues" evidence="7">
    <location>
        <begin position="394"/>
        <end position="409"/>
    </location>
</feature>
<dbReference type="Gene3D" id="1.10.20.10">
    <property type="entry name" value="Histone, subunit A"/>
    <property type="match status" value="1"/>
</dbReference>
<evidence type="ECO:0000313" key="10">
    <source>
        <dbReference type="Proteomes" id="UP000053201"/>
    </source>
</evidence>
<dbReference type="RefSeq" id="XP_016609524.1">
    <property type="nucleotide sequence ID" value="XM_016751561.1"/>
</dbReference>
<dbReference type="AlphaFoldDB" id="A0A0L0HKR1"/>
<dbReference type="eggNOG" id="KOG1472">
    <property type="taxonomic scope" value="Eukaryota"/>
</dbReference>
<dbReference type="Proteomes" id="UP000053201">
    <property type="component" value="Unassembled WGS sequence"/>
</dbReference>
<dbReference type="InParanoid" id="A0A0L0HKR1"/>
<dbReference type="EMBL" id="KQ257454">
    <property type="protein sequence ID" value="KND01485.1"/>
    <property type="molecule type" value="Genomic_DNA"/>
</dbReference>
<dbReference type="InterPro" id="IPR001487">
    <property type="entry name" value="Bromodomain"/>
</dbReference>
<comment type="subcellular location">
    <subcellularLocation>
        <location evidence="1">Nucleus</location>
    </subcellularLocation>
</comment>
<dbReference type="OrthoDB" id="21449at2759"/>
<dbReference type="GO" id="GO:0006325">
    <property type="term" value="P:chromatin organization"/>
    <property type="evidence" value="ECO:0007669"/>
    <property type="project" value="UniProtKB-ARBA"/>
</dbReference>
<keyword evidence="2" id="KW-0805">Transcription regulation</keyword>
<feature type="compositionally biased region" description="Basic and acidic residues" evidence="7">
    <location>
        <begin position="955"/>
        <end position="980"/>
    </location>
</feature>
<dbReference type="PROSITE" id="PS00633">
    <property type="entry name" value="BROMODOMAIN_1"/>
    <property type="match status" value="1"/>
</dbReference>
<dbReference type="GO" id="GO:0046695">
    <property type="term" value="C:SLIK (SAGA-like) complex"/>
    <property type="evidence" value="ECO:0007669"/>
    <property type="project" value="InterPro"/>
</dbReference>
<dbReference type="PROSITE" id="PS50014">
    <property type="entry name" value="BROMODOMAIN_2"/>
    <property type="match status" value="1"/>
</dbReference>
<evidence type="ECO:0000256" key="3">
    <source>
        <dbReference type="ARBA" id="ARBA00023117"/>
    </source>
</evidence>
<dbReference type="GO" id="GO:0005634">
    <property type="term" value="C:nucleus"/>
    <property type="evidence" value="ECO:0007669"/>
    <property type="project" value="UniProtKB-SubCell"/>
</dbReference>
<evidence type="ECO:0000256" key="4">
    <source>
        <dbReference type="ARBA" id="ARBA00023163"/>
    </source>
</evidence>
<evidence type="ECO:0000256" key="6">
    <source>
        <dbReference type="PROSITE-ProRule" id="PRU00035"/>
    </source>
</evidence>
<dbReference type="InterPro" id="IPR018359">
    <property type="entry name" value="Bromodomain_CS"/>
</dbReference>
<dbReference type="GO" id="GO:0006357">
    <property type="term" value="P:regulation of transcription by RNA polymerase II"/>
    <property type="evidence" value="ECO:0007669"/>
    <property type="project" value="TreeGrafter"/>
</dbReference>
<reference evidence="9 10" key="1">
    <citation type="submission" date="2009-08" db="EMBL/GenBank/DDBJ databases">
        <title>The Genome Sequence of Spizellomyces punctatus strain DAOM BR117.</title>
        <authorList>
            <consortium name="The Broad Institute Genome Sequencing Platform"/>
            <person name="Russ C."/>
            <person name="Cuomo C."/>
            <person name="Shea T."/>
            <person name="Young S.K."/>
            <person name="Zeng Q."/>
            <person name="Koehrsen M."/>
            <person name="Haas B."/>
            <person name="Borodovsky M."/>
            <person name="Guigo R."/>
            <person name="Alvarado L."/>
            <person name="Berlin A."/>
            <person name="Bochicchio J."/>
            <person name="Borenstein D."/>
            <person name="Chapman S."/>
            <person name="Chen Z."/>
            <person name="Engels R."/>
            <person name="Freedman E."/>
            <person name="Gellesch M."/>
            <person name="Goldberg J."/>
            <person name="Griggs A."/>
            <person name="Gujja S."/>
            <person name="Heiman D."/>
            <person name="Hepburn T."/>
            <person name="Howarth C."/>
            <person name="Jen D."/>
            <person name="Larson L."/>
            <person name="Lewis B."/>
            <person name="Mehta T."/>
            <person name="Park D."/>
            <person name="Pearson M."/>
            <person name="Roberts A."/>
            <person name="Saif S."/>
            <person name="Shenoy N."/>
            <person name="Sisk P."/>
            <person name="Stolte C."/>
            <person name="Sykes S."/>
            <person name="Thomson T."/>
            <person name="Walk T."/>
            <person name="White J."/>
            <person name="Yandava C."/>
            <person name="Burger G."/>
            <person name="Gray M.W."/>
            <person name="Holland P.W.H."/>
            <person name="King N."/>
            <person name="Lang F.B.F."/>
            <person name="Roger A.J."/>
            <person name="Ruiz-Trillo I."/>
            <person name="Lander E."/>
            <person name="Nusbaum C."/>
        </authorList>
    </citation>
    <scope>NUCLEOTIDE SEQUENCE [LARGE SCALE GENOMIC DNA]</scope>
    <source>
        <strain evidence="9 10">DAOM BR117</strain>
    </source>
</reference>
<protein>
    <recommendedName>
        <fullName evidence="8">Bromo domain-containing protein</fullName>
    </recommendedName>
</protein>
<dbReference type="PRINTS" id="PR00503">
    <property type="entry name" value="BROMODOMAIN"/>
</dbReference>
<feature type="region of interest" description="Disordered" evidence="7">
    <location>
        <begin position="448"/>
        <end position="473"/>
    </location>
</feature>
<dbReference type="CDD" id="cd22927">
    <property type="entry name" value="HFD_SPT7"/>
    <property type="match status" value="1"/>
</dbReference>
<dbReference type="GO" id="GO:0000124">
    <property type="term" value="C:SAGA complex"/>
    <property type="evidence" value="ECO:0007669"/>
    <property type="project" value="InterPro"/>
</dbReference>
<dbReference type="Pfam" id="PF07524">
    <property type="entry name" value="Bromo_TP"/>
    <property type="match status" value="1"/>
</dbReference>
<dbReference type="InterPro" id="IPR037782">
    <property type="entry name" value="Spt7"/>
</dbReference>
<dbReference type="STRING" id="645134.A0A0L0HKR1"/>
<feature type="region of interest" description="Disordered" evidence="7">
    <location>
        <begin position="378"/>
        <end position="424"/>
    </location>
</feature>
<dbReference type="InterPro" id="IPR036427">
    <property type="entry name" value="Bromodomain-like_sf"/>
</dbReference>
<dbReference type="GO" id="GO:0046982">
    <property type="term" value="F:protein heterodimerization activity"/>
    <property type="evidence" value="ECO:0007669"/>
    <property type="project" value="InterPro"/>
</dbReference>
<evidence type="ECO:0000256" key="1">
    <source>
        <dbReference type="ARBA" id="ARBA00004123"/>
    </source>
</evidence>
<organism evidence="9 10">
    <name type="scientific">Spizellomyces punctatus (strain DAOM BR117)</name>
    <dbReference type="NCBI Taxonomy" id="645134"/>
    <lineage>
        <taxon>Eukaryota</taxon>
        <taxon>Fungi</taxon>
        <taxon>Fungi incertae sedis</taxon>
        <taxon>Chytridiomycota</taxon>
        <taxon>Chytridiomycota incertae sedis</taxon>
        <taxon>Chytridiomycetes</taxon>
        <taxon>Spizellomycetales</taxon>
        <taxon>Spizellomycetaceae</taxon>
        <taxon>Spizellomyces</taxon>
    </lineage>
</organism>
<name>A0A0L0HKR1_SPIPD</name>
<feature type="region of interest" description="Disordered" evidence="7">
    <location>
        <begin position="852"/>
        <end position="876"/>
    </location>
</feature>
<dbReference type="PANTHER" id="PTHR47343:SF1">
    <property type="entry name" value="TRANSCRIPTIONAL ACTIVATOR SPT7"/>
    <property type="match status" value="1"/>
</dbReference>
<feature type="domain" description="Bromo" evidence="8">
    <location>
        <begin position="281"/>
        <end position="344"/>
    </location>
</feature>